<gene>
    <name evidence="2" type="ORF">FXF65_20530</name>
</gene>
<dbReference type="OrthoDB" id="3544409at2"/>
<evidence type="ECO:0000313" key="3">
    <source>
        <dbReference type="Proteomes" id="UP000322634"/>
    </source>
</evidence>
<sequence>MSGYGGQPPSWEDPYAGQQYGGQHYGGQQYGGQQHGGPGYDPYGYGPGYGYGPPGVPYATRSNGSAIAALVCCCVAVVLCCNVLAIPGIITGAIAVGRASTDPESSRRLTIWSWSILAVSFVIAIILFVVFVLIGAASEPDYDSTGGGI</sequence>
<evidence type="ECO:0008006" key="4">
    <source>
        <dbReference type="Google" id="ProtNLM"/>
    </source>
</evidence>
<evidence type="ECO:0000313" key="2">
    <source>
        <dbReference type="EMBL" id="TYC12925.1"/>
    </source>
</evidence>
<reference evidence="2 3" key="1">
    <citation type="submission" date="2019-08" db="EMBL/GenBank/DDBJ databases">
        <title>Actinomadura sp. nov. CYP1-5 isolated from mountain soil.</title>
        <authorList>
            <person name="Songsumanus A."/>
            <person name="Kuncharoen N."/>
            <person name="Kudo T."/>
            <person name="Yuki M."/>
            <person name="Igarashi Y."/>
            <person name="Tanasupawat S."/>
        </authorList>
    </citation>
    <scope>NUCLEOTIDE SEQUENCE [LARGE SCALE GENOMIC DNA]</scope>
    <source>
        <strain evidence="2 3">GKU157</strain>
    </source>
</reference>
<dbReference type="EMBL" id="VSFF01000008">
    <property type="protein sequence ID" value="TYC12925.1"/>
    <property type="molecule type" value="Genomic_DNA"/>
</dbReference>
<dbReference type="RefSeq" id="WP_148351624.1">
    <property type="nucleotide sequence ID" value="NZ_JBHSBF010000047.1"/>
</dbReference>
<name>A0A5D0U5D7_9ACTN</name>
<feature type="transmembrane region" description="Helical" evidence="1">
    <location>
        <begin position="66"/>
        <end position="97"/>
    </location>
</feature>
<keyword evidence="1" id="KW-0812">Transmembrane</keyword>
<proteinExistence type="predicted"/>
<protein>
    <recommendedName>
        <fullName evidence="4">DUF4190 domain-containing protein</fullName>
    </recommendedName>
</protein>
<keyword evidence="3" id="KW-1185">Reference proteome</keyword>
<accession>A0A5D0U5D7</accession>
<dbReference type="Proteomes" id="UP000322634">
    <property type="component" value="Unassembled WGS sequence"/>
</dbReference>
<feature type="transmembrane region" description="Helical" evidence="1">
    <location>
        <begin position="109"/>
        <end position="134"/>
    </location>
</feature>
<keyword evidence="1" id="KW-1133">Transmembrane helix</keyword>
<organism evidence="2 3">
    <name type="scientific">Actinomadura syzygii</name>
    <dbReference type="NCBI Taxonomy" id="1427538"/>
    <lineage>
        <taxon>Bacteria</taxon>
        <taxon>Bacillati</taxon>
        <taxon>Actinomycetota</taxon>
        <taxon>Actinomycetes</taxon>
        <taxon>Streptosporangiales</taxon>
        <taxon>Thermomonosporaceae</taxon>
        <taxon>Actinomadura</taxon>
    </lineage>
</organism>
<comment type="caution">
    <text evidence="2">The sequence shown here is derived from an EMBL/GenBank/DDBJ whole genome shotgun (WGS) entry which is preliminary data.</text>
</comment>
<keyword evidence="1" id="KW-0472">Membrane</keyword>
<evidence type="ECO:0000256" key="1">
    <source>
        <dbReference type="SAM" id="Phobius"/>
    </source>
</evidence>
<dbReference type="AlphaFoldDB" id="A0A5D0U5D7"/>